<evidence type="ECO:0000256" key="1">
    <source>
        <dbReference type="ARBA" id="ARBA00022553"/>
    </source>
</evidence>
<dbReference type="PROSITE" id="PS50110">
    <property type="entry name" value="RESPONSE_REGULATORY"/>
    <property type="match status" value="1"/>
</dbReference>
<reference evidence="5" key="1">
    <citation type="submission" date="2016-11" db="EMBL/GenBank/DDBJ databases">
        <authorList>
            <person name="Varghese N."/>
            <person name="Submissions S."/>
        </authorList>
    </citation>
    <scope>NUCLEOTIDE SEQUENCE [LARGE SCALE GENOMIC DNA]</scope>
    <source>
        <strain evidence="5">DSM 16219</strain>
    </source>
</reference>
<dbReference type="STRING" id="1121393.SAMN02745216_00065"/>
<evidence type="ECO:0000313" key="4">
    <source>
        <dbReference type="EMBL" id="SHI51942.1"/>
    </source>
</evidence>
<dbReference type="GO" id="GO:0000160">
    <property type="term" value="P:phosphorelay signal transduction system"/>
    <property type="evidence" value="ECO:0007669"/>
    <property type="project" value="InterPro"/>
</dbReference>
<proteinExistence type="predicted"/>
<feature type="domain" description="Response regulatory" evidence="3">
    <location>
        <begin position="13"/>
        <end position="129"/>
    </location>
</feature>
<keyword evidence="1 2" id="KW-0597">Phosphoprotein</keyword>
<dbReference type="Gene3D" id="3.40.50.2300">
    <property type="match status" value="1"/>
</dbReference>
<dbReference type="Proteomes" id="UP000183994">
    <property type="component" value="Unassembled WGS sequence"/>
</dbReference>
<dbReference type="CDD" id="cd00156">
    <property type="entry name" value="REC"/>
    <property type="match status" value="1"/>
</dbReference>
<gene>
    <name evidence="4" type="ORF">SAMN02745216_00065</name>
</gene>
<dbReference type="RefSeq" id="WP_073471782.1">
    <property type="nucleotide sequence ID" value="NZ_FQZU01000001.1"/>
</dbReference>
<feature type="modified residue" description="4-aspartylphosphate" evidence="2">
    <location>
        <position position="64"/>
    </location>
</feature>
<sequence length="133" mass="15156">MNVQSHDIADKQRILIVDDEPQVLKVMKRMLEFSGYTVTAMDDSVEALQTFGEAPDSFNAVFTDMCMPQMNGDVLSSRMKEIRPDIPIIMCTGYSELFSEDKAREAGLAGYLQKPIYHKQMVETLRQVLNYPK</sequence>
<protein>
    <submittedName>
        <fullName evidence="4">Response regulator receiver domain-containing protein</fullName>
    </submittedName>
</protein>
<dbReference type="SUPFAM" id="SSF52172">
    <property type="entry name" value="CheY-like"/>
    <property type="match status" value="1"/>
</dbReference>
<organism evidence="4 5">
    <name type="scientific">Desulfatibacillum alkenivorans DSM 16219</name>
    <dbReference type="NCBI Taxonomy" id="1121393"/>
    <lineage>
        <taxon>Bacteria</taxon>
        <taxon>Pseudomonadati</taxon>
        <taxon>Thermodesulfobacteriota</taxon>
        <taxon>Desulfobacteria</taxon>
        <taxon>Desulfobacterales</taxon>
        <taxon>Desulfatibacillaceae</taxon>
        <taxon>Desulfatibacillum</taxon>
    </lineage>
</organism>
<dbReference type="OrthoDB" id="194442at2"/>
<dbReference type="InterPro" id="IPR011006">
    <property type="entry name" value="CheY-like_superfamily"/>
</dbReference>
<dbReference type="PANTHER" id="PTHR44591">
    <property type="entry name" value="STRESS RESPONSE REGULATOR PROTEIN 1"/>
    <property type="match status" value="1"/>
</dbReference>
<accession>A0A1M6BT43</accession>
<dbReference type="InterPro" id="IPR001789">
    <property type="entry name" value="Sig_transdc_resp-reg_receiver"/>
</dbReference>
<dbReference type="PANTHER" id="PTHR44591:SF3">
    <property type="entry name" value="RESPONSE REGULATORY DOMAIN-CONTAINING PROTEIN"/>
    <property type="match status" value="1"/>
</dbReference>
<name>A0A1M6BT43_9BACT</name>
<evidence type="ECO:0000259" key="3">
    <source>
        <dbReference type="PROSITE" id="PS50110"/>
    </source>
</evidence>
<evidence type="ECO:0000313" key="5">
    <source>
        <dbReference type="Proteomes" id="UP000183994"/>
    </source>
</evidence>
<dbReference type="Pfam" id="PF00072">
    <property type="entry name" value="Response_reg"/>
    <property type="match status" value="1"/>
</dbReference>
<dbReference type="AlphaFoldDB" id="A0A1M6BT43"/>
<keyword evidence="5" id="KW-1185">Reference proteome</keyword>
<dbReference type="InterPro" id="IPR050595">
    <property type="entry name" value="Bact_response_regulator"/>
</dbReference>
<dbReference type="EMBL" id="FQZU01000001">
    <property type="protein sequence ID" value="SHI51942.1"/>
    <property type="molecule type" value="Genomic_DNA"/>
</dbReference>
<evidence type="ECO:0000256" key="2">
    <source>
        <dbReference type="PROSITE-ProRule" id="PRU00169"/>
    </source>
</evidence>
<dbReference type="SMART" id="SM00448">
    <property type="entry name" value="REC"/>
    <property type="match status" value="1"/>
</dbReference>